<dbReference type="Proteomes" id="UP000183567">
    <property type="component" value="Unassembled WGS sequence"/>
</dbReference>
<dbReference type="OrthoDB" id="3257966at2759"/>
<dbReference type="GO" id="GO:0140662">
    <property type="term" value="F:ATP-dependent protein folding chaperone"/>
    <property type="evidence" value="ECO:0007669"/>
    <property type="project" value="InterPro"/>
</dbReference>
<name>A0A1J8R3J6_9AGAM</name>
<sequence length="103" mass="11145">MNVLYSSIVNEPNAVAIAYGLDKRVNSERNVPQVISNLGGRTFNVSLLTIETKGESSEWCITLHSVMSVLPFSGGLLIRARPANISCAQFILASSRSVVHTLI</sequence>
<keyword evidence="1" id="KW-0547">Nucleotide-binding</keyword>
<comment type="caution">
    <text evidence="3">The sequence shown here is derived from an EMBL/GenBank/DDBJ whole genome shotgun (WGS) entry which is preliminary data.</text>
</comment>
<reference evidence="3 4" key="1">
    <citation type="submission" date="2016-03" db="EMBL/GenBank/DDBJ databases">
        <title>Comparative genomics of the ectomycorrhizal sister species Rhizopogon vinicolor and Rhizopogon vesiculosus (Basidiomycota: Boletales) reveals a divergence of the mating type B locus.</title>
        <authorList>
            <person name="Mujic A.B."/>
            <person name="Kuo A."/>
            <person name="Tritt A."/>
            <person name="Lipzen A."/>
            <person name="Chen C."/>
            <person name="Johnson J."/>
            <person name="Sharma A."/>
            <person name="Barry K."/>
            <person name="Grigoriev I.V."/>
            <person name="Spatafora J.W."/>
        </authorList>
    </citation>
    <scope>NUCLEOTIDE SEQUENCE [LARGE SCALE GENOMIC DNA]</scope>
    <source>
        <strain evidence="3 4">AM-OR11-056</strain>
    </source>
</reference>
<dbReference type="AlphaFoldDB" id="A0A1J8R3J6"/>
<dbReference type="GO" id="GO:0005524">
    <property type="term" value="F:ATP binding"/>
    <property type="evidence" value="ECO:0007669"/>
    <property type="project" value="UniProtKB-KW"/>
</dbReference>
<evidence type="ECO:0000313" key="3">
    <source>
        <dbReference type="EMBL" id="OJA20376.1"/>
    </source>
</evidence>
<dbReference type="Gene3D" id="3.30.420.40">
    <property type="match status" value="2"/>
</dbReference>
<dbReference type="InterPro" id="IPR013126">
    <property type="entry name" value="Hsp_70_fam"/>
</dbReference>
<evidence type="ECO:0000256" key="1">
    <source>
        <dbReference type="ARBA" id="ARBA00022741"/>
    </source>
</evidence>
<accession>A0A1J8R3J6</accession>
<gene>
    <name evidence="3" type="ORF">AZE42_12756</name>
</gene>
<dbReference type="Pfam" id="PF00012">
    <property type="entry name" value="HSP70"/>
    <property type="match status" value="1"/>
</dbReference>
<evidence type="ECO:0000256" key="2">
    <source>
        <dbReference type="ARBA" id="ARBA00022840"/>
    </source>
</evidence>
<organism evidence="3 4">
    <name type="scientific">Rhizopogon vesiculosus</name>
    <dbReference type="NCBI Taxonomy" id="180088"/>
    <lineage>
        <taxon>Eukaryota</taxon>
        <taxon>Fungi</taxon>
        <taxon>Dikarya</taxon>
        <taxon>Basidiomycota</taxon>
        <taxon>Agaricomycotina</taxon>
        <taxon>Agaricomycetes</taxon>
        <taxon>Agaricomycetidae</taxon>
        <taxon>Boletales</taxon>
        <taxon>Suillineae</taxon>
        <taxon>Rhizopogonaceae</taxon>
        <taxon>Rhizopogon</taxon>
    </lineage>
</organism>
<keyword evidence="2" id="KW-0067">ATP-binding</keyword>
<evidence type="ECO:0000313" key="4">
    <source>
        <dbReference type="Proteomes" id="UP000183567"/>
    </source>
</evidence>
<keyword evidence="4" id="KW-1185">Reference proteome</keyword>
<dbReference type="STRING" id="180088.A0A1J8R3J6"/>
<protein>
    <submittedName>
        <fullName evidence="3">Uncharacterized protein</fullName>
    </submittedName>
</protein>
<proteinExistence type="predicted"/>
<dbReference type="EMBL" id="LVVM01000578">
    <property type="protein sequence ID" value="OJA20376.1"/>
    <property type="molecule type" value="Genomic_DNA"/>
</dbReference>